<protein>
    <submittedName>
        <fullName evidence="2">Putative F-box domain, Leucine-rich repeat domain, L domain-like protein</fullName>
    </submittedName>
</protein>
<dbReference type="InParanoid" id="A0A251RLB7"/>
<dbReference type="Pfam" id="PF00646">
    <property type="entry name" value="F-box"/>
    <property type="match status" value="1"/>
</dbReference>
<dbReference type="STRING" id="4232.A0A251RLB7"/>
<dbReference type="PROSITE" id="PS50181">
    <property type="entry name" value="FBOX"/>
    <property type="match status" value="1"/>
</dbReference>
<dbReference type="Proteomes" id="UP000215914">
    <property type="component" value="Chromosome 17"/>
</dbReference>
<reference evidence="3" key="1">
    <citation type="journal article" date="2017" name="Nature">
        <title>The sunflower genome provides insights into oil metabolism, flowering and Asterid evolution.</title>
        <authorList>
            <person name="Badouin H."/>
            <person name="Gouzy J."/>
            <person name="Grassa C.J."/>
            <person name="Murat F."/>
            <person name="Staton S.E."/>
            <person name="Cottret L."/>
            <person name="Lelandais-Briere C."/>
            <person name="Owens G.L."/>
            <person name="Carrere S."/>
            <person name="Mayjonade B."/>
            <person name="Legrand L."/>
            <person name="Gill N."/>
            <person name="Kane N.C."/>
            <person name="Bowers J.E."/>
            <person name="Hubner S."/>
            <person name="Bellec A."/>
            <person name="Berard A."/>
            <person name="Berges H."/>
            <person name="Blanchet N."/>
            <person name="Boniface M.C."/>
            <person name="Brunel D."/>
            <person name="Catrice O."/>
            <person name="Chaidir N."/>
            <person name="Claudel C."/>
            <person name="Donnadieu C."/>
            <person name="Faraut T."/>
            <person name="Fievet G."/>
            <person name="Helmstetter N."/>
            <person name="King M."/>
            <person name="Knapp S.J."/>
            <person name="Lai Z."/>
            <person name="Le Paslier M.C."/>
            <person name="Lippi Y."/>
            <person name="Lorenzon L."/>
            <person name="Mandel J.R."/>
            <person name="Marage G."/>
            <person name="Marchand G."/>
            <person name="Marquand E."/>
            <person name="Bret-Mestries E."/>
            <person name="Morien E."/>
            <person name="Nambeesan S."/>
            <person name="Nguyen T."/>
            <person name="Pegot-Espagnet P."/>
            <person name="Pouilly N."/>
            <person name="Raftis F."/>
            <person name="Sallet E."/>
            <person name="Schiex T."/>
            <person name="Thomas J."/>
            <person name="Vandecasteele C."/>
            <person name="Vares D."/>
            <person name="Vear F."/>
            <person name="Vautrin S."/>
            <person name="Crespi M."/>
            <person name="Mangin B."/>
            <person name="Burke J.M."/>
            <person name="Salse J."/>
            <person name="Munos S."/>
            <person name="Vincourt P."/>
            <person name="Rieseberg L.H."/>
            <person name="Langlade N.B."/>
        </authorList>
    </citation>
    <scope>NUCLEOTIDE SEQUENCE [LARGE SCALE GENOMIC DNA]</scope>
    <source>
        <strain evidence="3">cv. SF193</strain>
    </source>
</reference>
<dbReference type="Gene3D" id="1.20.1280.50">
    <property type="match status" value="1"/>
</dbReference>
<dbReference type="Gene3D" id="3.80.10.10">
    <property type="entry name" value="Ribonuclease Inhibitor"/>
    <property type="match status" value="1"/>
</dbReference>
<proteinExistence type="predicted"/>
<evidence type="ECO:0000259" key="1">
    <source>
        <dbReference type="PROSITE" id="PS50181"/>
    </source>
</evidence>
<evidence type="ECO:0000313" key="2">
    <source>
        <dbReference type="EMBL" id="OTF85125.1"/>
    </source>
</evidence>
<accession>A0A251RLB7</accession>
<feature type="domain" description="F-box" evidence="1">
    <location>
        <begin position="14"/>
        <end position="67"/>
    </location>
</feature>
<organism evidence="2 3">
    <name type="scientific">Helianthus annuus</name>
    <name type="common">Common sunflower</name>
    <dbReference type="NCBI Taxonomy" id="4232"/>
    <lineage>
        <taxon>Eukaryota</taxon>
        <taxon>Viridiplantae</taxon>
        <taxon>Streptophyta</taxon>
        <taxon>Embryophyta</taxon>
        <taxon>Tracheophyta</taxon>
        <taxon>Spermatophyta</taxon>
        <taxon>Magnoliopsida</taxon>
        <taxon>eudicotyledons</taxon>
        <taxon>Gunneridae</taxon>
        <taxon>Pentapetalae</taxon>
        <taxon>asterids</taxon>
        <taxon>campanulids</taxon>
        <taxon>Asterales</taxon>
        <taxon>Asteraceae</taxon>
        <taxon>Asteroideae</taxon>
        <taxon>Heliantheae alliance</taxon>
        <taxon>Heliantheae</taxon>
        <taxon>Helianthus</taxon>
    </lineage>
</organism>
<dbReference type="InterPro" id="IPR036047">
    <property type="entry name" value="F-box-like_dom_sf"/>
</dbReference>
<name>A0A251RLB7_HELAN</name>
<keyword evidence="3" id="KW-1185">Reference proteome</keyword>
<dbReference type="AlphaFoldDB" id="A0A251RLB7"/>
<dbReference type="OrthoDB" id="1793477at2759"/>
<dbReference type="PANTHER" id="PTHR34223:SF101">
    <property type="entry name" value="F-BOX DOMAIN-CONTAINING PROTEIN"/>
    <property type="match status" value="1"/>
</dbReference>
<dbReference type="EMBL" id="CM007906">
    <property type="protein sequence ID" value="OTF85125.1"/>
    <property type="molecule type" value="Genomic_DNA"/>
</dbReference>
<dbReference type="InterPro" id="IPR001810">
    <property type="entry name" value="F-box_dom"/>
</dbReference>
<sequence>MDSRHGKVRLKVESDRLSNLPNDLIHKILSFIDVKYAIRTSALSSRWRYIWTSMPCLNFSSEGFHSLPEFSKFVTRVLSTRNNKTEVHYVKLAFCGKASEAFVKRILKYAFSHNVQQLDVTCLPGKKGYHEDLCESPLSVFSSQSLKNLTMSGYGYRHFIMFPPTWYLPALTTLNLLCVAMNYDDTTDKCAGLLSNCANLKNLTLNNCRIPGGQSKDLHLCHLGLSNLTLEDGGYNAVYVDTPQLKKFTIINWPGIRLVSAPNLASLRYKDDTNNYFGNPLKVSSDLLHLEKVDICIQCSHECKDYAQDIVRLLQQLRSVKFLTLNLELLKLLVSSVELISDQPSPFTDLKSLKIYPADITKPEVTMSTEVKNFLLDSSHGATFTPVSYEEVRAVRNVASAENLMRKLQVLLDKWTENSEINTTDMEQDKAPMESQTATMHEQVEVENERAFPDTKIKWHFGERMTHIESYWEGLNEQYEKGYENTGHTISMLREIKVILTKLPASYRDKLEGRFSGLCVEAETIMDNVMDCMKIKCGKTPHRSNVSSHELVTSPQRSS</sequence>
<dbReference type="InterPro" id="IPR053781">
    <property type="entry name" value="F-box_AtFBL13-like"/>
</dbReference>
<evidence type="ECO:0000313" key="3">
    <source>
        <dbReference type="Proteomes" id="UP000215914"/>
    </source>
</evidence>
<dbReference type="PANTHER" id="PTHR34223">
    <property type="entry name" value="OS11G0201299 PROTEIN"/>
    <property type="match status" value="1"/>
</dbReference>
<dbReference type="SMART" id="SM00256">
    <property type="entry name" value="FBOX"/>
    <property type="match status" value="1"/>
</dbReference>
<dbReference type="InterPro" id="IPR053197">
    <property type="entry name" value="F-box_SCFL_complex_component"/>
</dbReference>
<gene>
    <name evidence="2" type="ORF">HannXRQ_Chr17g0536611</name>
</gene>
<dbReference type="InterPro" id="IPR032675">
    <property type="entry name" value="LRR_dom_sf"/>
</dbReference>
<dbReference type="SUPFAM" id="SSF81383">
    <property type="entry name" value="F-box domain"/>
    <property type="match status" value="1"/>
</dbReference>
<dbReference type="SUPFAM" id="SSF52047">
    <property type="entry name" value="RNI-like"/>
    <property type="match status" value="1"/>
</dbReference>
<dbReference type="CDD" id="cd22160">
    <property type="entry name" value="F-box_AtFBL13-like"/>
    <property type="match status" value="1"/>
</dbReference>